<keyword evidence="1" id="KW-1133">Transmembrane helix</keyword>
<dbReference type="EMBL" id="PCXP01000009">
    <property type="protein sequence ID" value="PIR42015.1"/>
    <property type="molecule type" value="Genomic_DNA"/>
</dbReference>
<feature type="domain" description="Schlafen AlbA-2" evidence="2">
    <location>
        <begin position="91"/>
        <end position="226"/>
    </location>
</feature>
<evidence type="ECO:0000313" key="3">
    <source>
        <dbReference type="EMBL" id="PIR42015.1"/>
    </source>
</evidence>
<accession>A0A2H0R871</accession>
<sequence length="243" mass="28019">MRLRTMRSKKLFVVLRNLVIAEVVVYFIFLVLALSADWGYLYENFVLASYVRFEIVEFSFLGLSQLGLIFLVFMRSFNDEGNINEMLKSGEHEKLEFKTSFRWDTKLNQVNKDLEKTIIKTVTAFLNSEGGHLLIGVNDKGSPMGLEKDFASLERPNVDGFENHFNNLFKNMVGPEFRRLVKLTFDNVQNKTVCLIKVEPGHKPAYLKTGVGEDFYIRTGNVTTPLKMSETASYTSSWWRNLK</sequence>
<dbReference type="PANTHER" id="PTHR30595:SF6">
    <property type="entry name" value="SCHLAFEN ALBA-2 DOMAIN-CONTAINING PROTEIN"/>
    <property type="match status" value="1"/>
</dbReference>
<dbReference type="AlphaFoldDB" id="A0A2H0R871"/>
<feature type="transmembrane region" description="Helical" evidence="1">
    <location>
        <begin position="12"/>
        <end position="35"/>
    </location>
</feature>
<feature type="transmembrane region" description="Helical" evidence="1">
    <location>
        <begin position="55"/>
        <end position="74"/>
    </location>
</feature>
<proteinExistence type="predicted"/>
<dbReference type="InterPro" id="IPR038461">
    <property type="entry name" value="Schlafen_AlbA_2_dom_sf"/>
</dbReference>
<gene>
    <name evidence="3" type="ORF">COV30_00665</name>
</gene>
<reference evidence="3 4" key="1">
    <citation type="submission" date="2017-09" db="EMBL/GenBank/DDBJ databases">
        <title>Depth-based differentiation of microbial function through sediment-hosted aquifers and enrichment of novel symbionts in the deep terrestrial subsurface.</title>
        <authorList>
            <person name="Probst A.J."/>
            <person name="Ladd B."/>
            <person name="Jarett J.K."/>
            <person name="Geller-Mcgrath D.E."/>
            <person name="Sieber C.M."/>
            <person name="Emerson J.B."/>
            <person name="Anantharaman K."/>
            <person name="Thomas B.C."/>
            <person name="Malmstrom R."/>
            <person name="Stieglmeier M."/>
            <person name="Klingl A."/>
            <person name="Woyke T."/>
            <person name="Ryan C.M."/>
            <person name="Banfield J.F."/>
        </authorList>
    </citation>
    <scope>NUCLEOTIDE SEQUENCE [LARGE SCALE GENOMIC DNA]</scope>
    <source>
        <strain evidence="3">CG10_big_fil_rev_8_21_14_0_10_37_15</strain>
    </source>
</reference>
<dbReference type="Pfam" id="PF04326">
    <property type="entry name" value="SLFN_AlbA_2"/>
    <property type="match status" value="1"/>
</dbReference>
<keyword evidence="1" id="KW-0812">Transmembrane</keyword>
<organism evidence="3 4">
    <name type="scientific">Candidatus Yanofskybacteria bacterium CG10_big_fil_rev_8_21_14_0_10_37_15</name>
    <dbReference type="NCBI Taxonomy" id="1975097"/>
    <lineage>
        <taxon>Bacteria</taxon>
        <taxon>Candidatus Yanofskyibacteriota</taxon>
    </lineage>
</organism>
<evidence type="ECO:0000313" key="4">
    <source>
        <dbReference type="Proteomes" id="UP000230208"/>
    </source>
</evidence>
<evidence type="ECO:0000259" key="2">
    <source>
        <dbReference type="Pfam" id="PF04326"/>
    </source>
</evidence>
<protein>
    <recommendedName>
        <fullName evidence="2">Schlafen AlbA-2 domain-containing protein</fullName>
    </recommendedName>
</protein>
<comment type="caution">
    <text evidence="3">The sequence shown here is derived from an EMBL/GenBank/DDBJ whole genome shotgun (WGS) entry which is preliminary data.</text>
</comment>
<name>A0A2H0R871_9BACT</name>
<evidence type="ECO:0000256" key="1">
    <source>
        <dbReference type="SAM" id="Phobius"/>
    </source>
</evidence>
<dbReference type="Gene3D" id="3.30.950.30">
    <property type="entry name" value="Schlafen, AAA domain"/>
    <property type="match status" value="1"/>
</dbReference>
<dbReference type="Proteomes" id="UP000230208">
    <property type="component" value="Unassembled WGS sequence"/>
</dbReference>
<dbReference type="PANTHER" id="PTHR30595">
    <property type="entry name" value="GLPR-RELATED TRANSCRIPTIONAL REPRESSOR"/>
    <property type="match status" value="1"/>
</dbReference>
<keyword evidence="1" id="KW-0472">Membrane</keyword>
<dbReference type="InterPro" id="IPR007421">
    <property type="entry name" value="Schlafen_AlbA_2_dom"/>
</dbReference>